<evidence type="ECO:0000256" key="11">
    <source>
        <dbReference type="SAM" id="Coils"/>
    </source>
</evidence>
<dbReference type="Pfam" id="PF00787">
    <property type="entry name" value="PX"/>
    <property type="match status" value="1"/>
</dbReference>
<dbReference type="AlphaFoldDB" id="A0A1I8BRH3"/>
<evidence type="ECO:0000256" key="7">
    <source>
        <dbReference type="ARBA" id="ARBA00022553"/>
    </source>
</evidence>
<evidence type="ECO:0000256" key="4">
    <source>
        <dbReference type="ARBA" id="ARBA00010883"/>
    </source>
</evidence>
<evidence type="ECO:0000313" key="14">
    <source>
        <dbReference type="WBParaSite" id="MhA1_Contig437.frz3.gene24"/>
    </source>
</evidence>
<dbReference type="GO" id="GO:0005794">
    <property type="term" value="C:Golgi apparatus"/>
    <property type="evidence" value="ECO:0007669"/>
    <property type="project" value="UniProtKB-SubCell"/>
</dbReference>
<evidence type="ECO:0000256" key="9">
    <source>
        <dbReference type="ARBA" id="ARBA00023034"/>
    </source>
</evidence>
<keyword evidence="6" id="KW-0963">Cytoplasm</keyword>
<dbReference type="SMART" id="SM00312">
    <property type="entry name" value="PX"/>
    <property type="match status" value="1"/>
</dbReference>
<dbReference type="InterPro" id="IPR015404">
    <property type="entry name" value="Vps5_C"/>
</dbReference>
<reference evidence="14" key="1">
    <citation type="submission" date="2016-11" db="UniProtKB">
        <authorList>
            <consortium name="WormBaseParasite"/>
        </authorList>
    </citation>
    <scope>IDENTIFICATION</scope>
</reference>
<dbReference type="InterPro" id="IPR036871">
    <property type="entry name" value="PX_dom_sf"/>
</dbReference>
<keyword evidence="5" id="KW-0813">Transport</keyword>
<comment type="subcellular location">
    <subcellularLocation>
        <location evidence="2">Cytoplasm</location>
    </subcellularLocation>
    <subcellularLocation>
        <location evidence="3">Golgi apparatus</location>
    </subcellularLocation>
    <subcellularLocation>
        <location evidence="1">Membrane</location>
        <topology evidence="1">Peripheral membrane protein</topology>
        <orientation evidence="1">Cytoplasmic side</orientation>
    </subcellularLocation>
</comment>
<dbReference type="GO" id="GO:0005829">
    <property type="term" value="C:cytosol"/>
    <property type="evidence" value="ECO:0007669"/>
    <property type="project" value="GOC"/>
</dbReference>
<dbReference type="OMA" id="EKMAAVW"/>
<evidence type="ECO:0000256" key="10">
    <source>
        <dbReference type="ARBA" id="ARBA00023136"/>
    </source>
</evidence>
<dbReference type="WBParaSite" id="MhA1_Contig437.frz3.gene24">
    <property type="protein sequence ID" value="MhA1_Contig437.frz3.gene24"/>
    <property type="gene ID" value="MhA1_Contig437.frz3.gene24"/>
</dbReference>
<organism evidence="13 14">
    <name type="scientific">Meloidogyne hapla</name>
    <name type="common">Root-knot nematode worm</name>
    <dbReference type="NCBI Taxonomy" id="6305"/>
    <lineage>
        <taxon>Eukaryota</taxon>
        <taxon>Metazoa</taxon>
        <taxon>Ecdysozoa</taxon>
        <taxon>Nematoda</taxon>
        <taxon>Chromadorea</taxon>
        <taxon>Rhabditida</taxon>
        <taxon>Tylenchina</taxon>
        <taxon>Tylenchomorpha</taxon>
        <taxon>Tylenchoidea</taxon>
        <taxon>Meloidogynidae</taxon>
        <taxon>Meloidogyninae</taxon>
        <taxon>Meloidogyne</taxon>
    </lineage>
</organism>
<dbReference type="GO" id="GO:0035091">
    <property type="term" value="F:phosphatidylinositol binding"/>
    <property type="evidence" value="ECO:0007669"/>
    <property type="project" value="InterPro"/>
</dbReference>
<dbReference type="Proteomes" id="UP000095281">
    <property type="component" value="Unplaced"/>
</dbReference>
<protein>
    <submittedName>
        <fullName evidence="14">PX domain-containing protein</fullName>
    </submittedName>
</protein>
<keyword evidence="13" id="KW-1185">Reference proteome</keyword>
<evidence type="ECO:0000256" key="1">
    <source>
        <dbReference type="ARBA" id="ARBA00004287"/>
    </source>
</evidence>
<dbReference type="InterPro" id="IPR001683">
    <property type="entry name" value="PX_dom"/>
</dbReference>
<feature type="coiled-coil region" evidence="11">
    <location>
        <begin position="172"/>
        <end position="202"/>
    </location>
</feature>
<dbReference type="PROSITE" id="PS50195">
    <property type="entry name" value="PX"/>
    <property type="match status" value="1"/>
</dbReference>
<dbReference type="PANTHER" id="PTHR10555:SF170">
    <property type="entry name" value="FI18122P1"/>
    <property type="match status" value="1"/>
</dbReference>
<evidence type="ECO:0000313" key="13">
    <source>
        <dbReference type="Proteomes" id="UP000095281"/>
    </source>
</evidence>
<evidence type="ECO:0000259" key="12">
    <source>
        <dbReference type="PROSITE" id="PS50195"/>
    </source>
</evidence>
<dbReference type="Gene3D" id="3.30.1520.10">
    <property type="entry name" value="Phox-like domain"/>
    <property type="match status" value="1"/>
</dbReference>
<keyword evidence="7" id="KW-0597">Phosphoprotein</keyword>
<keyword evidence="11" id="KW-0175">Coiled coil</keyword>
<dbReference type="GO" id="GO:0034498">
    <property type="term" value="P:early endosome to Golgi transport"/>
    <property type="evidence" value="ECO:0007669"/>
    <property type="project" value="TreeGrafter"/>
</dbReference>
<dbReference type="SUPFAM" id="SSF64268">
    <property type="entry name" value="PX domain"/>
    <property type="match status" value="1"/>
</dbReference>
<accession>A0A1I8BRH3</accession>
<feature type="domain" description="PX" evidence="12">
    <location>
        <begin position="5"/>
        <end position="134"/>
    </location>
</feature>
<keyword evidence="10" id="KW-0472">Membrane</keyword>
<name>A0A1I8BRH3_MELHA</name>
<evidence type="ECO:0000256" key="8">
    <source>
        <dbReference type="ARBA" id="ARBA00022927"/>
    </source>
</evidence>
<evidence type="ECO:0000256" key="3">
    <source>
        <dbReference type="ARBA" id="ARBA00004555"/>
    </source>
</evidence>
<evidence type="ECO:0000256" key="5">
    <source>
        <dbReference type="ARBA" id="ARBA00022448"/>
    </source>
</evidence>
<dbReference type="Pfam" id="PF09325">
    <property type="entry name" value="Vps5"/>
    <property type="match status" value="1"/>
</dbReference>
<dbReference type="PANTHER" id="PTHR10555">
    <property type="entry name" value="SORTING NEXIN"/>
    <property type="match status" value="1"/>
</dbReference>
<comment type="similarity">
    <text evidence="4">Belongs to the sorting nexin family.</text>
</comment>
<proteinExistence type="inferred from homology"/>
<dbReference type="InterPro" id="IPR027267">
    <property type="entry name" value="AH/BAR_dom_sf"/>
</dbReference>
<dbReference type="GO" id="GO:0010008">
    <property type="term" value="C:endosome membrane"/>
    <property type="evidence" value="ECO:0007669"/>
    <property type="project" value="TreeGrafter"/>
</dbReference>
<evidence type="ECO:0000256" key="2">
    <source>
        <dbReference type="ARBA" id="ARBA00004496"/>
    </source>
</evidence>
<dbReference type="GO" id="GO:0015031">
    <property type="term" value="P:protein transport"/>
    <property type="evidence" value="ECO:0007669"/>
    <property type="project" value="UniProtKB-KW"/>
</dbReference>
<dbReference type="FunFam" id="1.20.1270.60:FF:000022">
    <property type="entry name" value="Sorting nexin 3 protein"/>
    <property type="match status" value="1"/>
</dbReference>
<sequence>MDNDGKIDIYIRAYEKRGEGINAFIVYKIETQVSNIPGYTKNHFEVWRRFSDFLALREKLAVKYQHKGVIVPYTPEKSVTSLTKIKLTTGEEHSEAADKRSRLLERFLRRLALHPQLVNDNDVCEFLSFEGDLPKANFTSTFSGTNVMKMFKSVGDAFTKIAFPMDENDRWFEQVHSQVEELEELLTRLQTHIDNLVGYRKELAIADEQLGKTIALLSSSEENTGLAKTLSRLAETHEKLSVVEKHESEQDAQQLAESFQEQLQLMFVLKEVFYERVKGWQNWQNHQQTLTKKREIKTRMELASRGECVAQCREDLRESENKSDQMEKDFLLISKTIREEYARQSKQRREDLKQSLIGYFEALLESEQHTLEHWERFAAEAKSLMIGGLFYNFIFDFYEPDEAGIVQYLFTDQQRQVHHPVHQNGHANGHDNGHPLNVYTQDITLYGTGEIKQEYSVKWENHQNGEKIEYREINTINPMYKFVYFRQQIVHTQSEGTIITVDRSRLRSYNLDN</sequence>
<evidence type="ECO:0000256" key="6">
    <source>
        <dbReference type="ARBA" id="ARBA00022490"/>
    </source>
</evidence>
<dbReference type="Gene3D" id="1.20.1270.60">
    <property type="entry name" value="Arfaptin homology (AH) domain/BAR domain"/>
    <property type="match status" value="1"/>
</dbReference>
<dbReference type="GO" id="GO:0098796">
    <property type="term" value="C:membrane protein complex"/>
    <property type="evidence" value="ECO:0007669"/>
    <property type="project" value="UniProtKB-ARBA"/>
</dbReference>
<keyword evidence="8" id="KW-0653">Protein transport</keyword>
<keyword evidence="9" id="KW-0333">Golgi apparatus</keyword>